<protein>
    <submittedName>
        <fullName evidence="1">Uncharacterized protein</fullName>
    </submittedName>
</protein>
<keyword evidence="2" id="KW-1185">Reference proteome</keyword>
<dbReference type="EMBL" id="JX434031">
    <property type="protein sequence ID" value="AFQ21860.1"/>
    <property type="molecule type" value="Genomic_DNA"/>
</dbReference>
<accession>L7P827</accession>
<dbReference type="Proteomes" id="UP000011109">
    <property type="component" value="Segment"/>
</dbReference>
<gene>
    <name evidence="1" type="ORF">JBD24_004</name>
</gene>
<dbReference type="OrthoDB" id="22024at10239"/>
<evidence type="ECO:0000313" key="2">
    <source>
        <dbReference type="Proteomes" id="UP000011109"/>
    </source>
</evidence>
<reference evidence="1 2" key="1">
    <citation type="journal article" date="2013" name="Nature">
        <title>Bacteriophage genes that inactivate the CRISPR/Cas bacterial immune system.</title>
        <authorList>
            <person name="Bondy-Denomy J."/>
            <person name="Pawluk A."/>
            <person name="Maxwell K.L."/>
            <person name="Davidson A.R."/>
        </authorList>
    </citation>
    <scope>NUCLEOTIDE SEQUENCE [LARGE SCALE GENOMIC DNA]</scope>
</reference>
<dbReference type="RefSeq" id="YP_007392767.1">
    <property type="nucleotide sequence ID" value="NC_020203.1"/>
</dbReference>
<evidence type="ECO:0000313" key="1">
    <source>
        <dbReference type="EMBL" id="AFQ21860.1"/>
    </source>
</evidence>
<dbReference type="SMR" id="L7P827"/>
<organism evidence="1 2">
    <name type="scientific">Pseudomonas phage JBD24</name>
    <dbReference type="NCBI Taxonomy" id="1223259"/>
    <lineage>
        <taxon>Viruses</taxon>
        <taxon>Duplodnaviria</taxon>
        <taxon>Heunggongvirae</taxon>
        <taxon>Uroviricota</taxon>
        <taxon>Caudoviricetes</taxon>
        <taxon>Casadabanvirus</taxon>
        <taxon>Casadabanvirus JBD24</taxon>
    </lineage>
</organism>
<name>L7P827_9CAUD</name>
<dbReference type="GeneID" id="14515549"/>
<proteinExistence type="predicted"/>
<dbReference type="KEGG" id="vg:14515549"/>
<sequence length="143" mass="15091">MTNIDLKPLLDNLRNATEFWNAVKESGPNQDTIADGSFSDAREWLTAAALDLGRALVAQREAVTQEDSVDGRPLAIECPACGEQELMPGDLCACGYETDPAAGYACSECDGSGDGCVGEVCRECDGSGWFVRPTAQGDGGDHE</sequence>